<dbReference type="VEuPathDB" id="FungiDB:SPSK_09265"/>
<evidence type="ECO:0000256" key="9">
    <source>
        <dbReference type="SAM" id="SignalP"/>
    </source>
</evidence>
<dbReference type="GO" id="GO:0046872">
    <property type="term" value="F:metal ion binding"/>
    <property type="evidence" value="ECO:0007669"/>
    <property type="project" value="UniProtKB-KW"/>
</dbReference>
<gene>
    <name evidence="11" type="ORF">SPSK_09265</name>
</gene>
<comment type="similarity">
    <text evidence="1">Belongs to the metallo-dependent hydrolases superfamily. ACMSD family.</text>
</comment>
<dbReference type="GO" id="GO:0019748">
    <property type="term" value="P:secondary metabolic process"/>
    <property type="evidence" value="ECO:0007669"/>
    <property type="project" value="TreeGrafter"/>
</dbReference>
<feature type="chain" id="PRO_5002454962" description="6-methylsalicylate decarboxylase" evidence="9">
    <location>
        <begin position="20"/>
        <end position="425"/>
    </location>
</feature>
<organism evidence="11 12">
    <name type="scientific">Sporothrix schenckii 1099-18</name>
    <dbReference type="NCBI Taxonomy" id="1397361"/>
    <lineage>
        <taxon>Eukaryota</taxon>
        <taxon>Fungi</taxon>
        <taxon>Dikarya</taxon>
        <taxon>Ascomycota</taxon>
        <taxon>Pezizomycotina</taxon>
        <taxon>Sordariomycetes</taxon>
        <taxon>Sordariomycetidae</taxon>
        <taxon>Ophiostomatales</taxon>
        <taxon>Ophiostomataceae</taxon>
        <taxon>Sporothrix</taxon>
    </lineage>
</organism>
<dbReference type="PANTHER" id="PTHR21240">
    <property type="entry name" value="2-AMINO-3-CARBOXYLMUCONATE-6-SEMIALDEHYDE DECARBOXYLASE"/>
    <property type="match status" value="1"/>
</dbReference>
<feature type="domain" description="Amidohydrolase-related" evidence="10">
    <location>
        <begin position="48"/>
        <end position="415"/>
    </location>
</feature>
<dbReference type="GO" id="GO:0016787">
    <property type="term" value="F:hydrolase activity"/>
    <property type="evidence" value="ECO:0007669"/>
    <property type="project" value="InterPro"/>
</dbReference>
<evidence type="ECO:0000256" key="1">
    <source>
        <dbReference type="ARBA" id="ARBA00005871"/>
    </source>
</evidence>
<dbReference type="InterPro" id="IPR032465">
    <property type="entry name" value="ACMSD"/>
</dbReference>
<dbReference type="GO" id="GO:0005829">
    <property type="term" value="C:cytosol"/>
    <property type="evidence" value="ECO:0007669"/>
    <property type="project" value="TreeGrafter"/>
</dbReference>
<sequence length="425" mass="46875">MQTQTLVSAFLATVSWLGANMSYTKDHAQDWLLGKVLSWPEQPAVNKVDTHHHFVPHFYRGSVVRQGRHDTAKGRLLTCVSSSAVASAGGDPSGWPTPNWSPRATELLMNRLGGVQTAIHSATAPGTCILKGAASYKLARQLNEYAAGVRDANPSRFGFFASLPSILDTEAALDELRYALDTLRADGVTMFTRYGDGNTYLGHPDLEPIWAELHRRQSVVFVHPTHPVDTAQVNSRMPQPMVDYPHETTRAAMDMIVMGTRAKYPGCKVILSHAGGTLPYLISRIATPLSKTPDVAASYAVGVTHRRVMDDFRSFYYDLALSASPAVLDMALKTIPHDHILYGVGCPVPLWMQTRRIGCEICEANANLDGFVRIQSDFSYAPPPAYPAFLQELESYDMAPELRDQIHFGNARKLIPRLGRNSSRL</sequence>
<dbReference type="KEGG" id="ssck:SPSK_09265"/>
<reference evidence="11 12" key="2">
    <citation type="journal article" date="2015" name="Eukaryot. Cell">
        <title>Asexual propagation of a virulent clone complex in a human and feline outbreak of sporotrichosis.</title>
        <authorList>
            <person name="Teixeira Mde M."/>
            <person name="Rodrigues A.M."/>
            <person name="Tsui C.K."/>
            <person name="de Almeida L.G."/>
            <person name="Van Diepeningen A.D."/>
            <person name="van den Ende B.G."/>
            <person name="Fernandes G.F."/>
            <person name="Kano R."/>
            <person name="Hamelin R.C."/>
            <person name="Lopes-Bezerra L.M."/>
            <person name="Vasconcelos A.T."/>
            <person name="de Hoog S."/>
            <person name="de Camargo Z.P."/>
            <person name="Felipe M.S."/>
        </authorList>
    </citation>
    <scope>NUCLEOTIDE SEQUENCE [LARGE SCALE GENOMIC DNA]</scope>
    <source>
        <strain evidence="11 12">1099-18</strain>
    </source>
</reference>
<evidence type="ECO:0000256" key="4">
    <source>
        <dbReference type="ARBA" id="ARBA00022833"/>
    </source>
</evidence>
<keyword evidence="4" id="KW-0862">Zinc</keyword>
<dbReference type="RefSeq" id="XP_016586902.1">
    <property type="nucleotide sequence ID" value="XM_016735841.1"/>
</dbReference>
<dbReference type="EC" id="4.1.1.52" evidence="7"/>
<evidence type="ECO:0000256" key="7">
    <source>
        <dbReference type="ARBA" id="ARBA00038889"/>
    </source>
</evidence>
<accession>A0A0F2M7S4</accession>
<evidence type="ECO:0000256" key="8">
    <source>
        <dbReference type="RuleBase" id="RU366045"/>
    </source>
</evidence>
<keyword evidence="5 8" id="KW-0456">Lyase</keyword>
<dbReference type="Gene3D" id="3.20.20.140">
    <property type="entry name" value="Metal-dependent hydrolases"/>
    <property type="match status" value="1"/>
</dbReference>
<dbReference type="SUPFAM" id="SSF51556">
    <property type="entry name" value="Metallo-dependent hydrolases"/>
    <property type="match status" value="1"/>
</dbReference>
<reference evidence="11 12" key="1">
    <citation type="journal article" date="2014" name="BMC Genomics">
        <title>Comparative genomics of the major fungal agents of human and animal Sporotrichosis: Sporothrix schenckii and Sporothrix brasiliensis.</title>
        <authorList>
            <person name="Teixeira M.M."/>
            <person name="de Almeida L.G."/>
            <person name="Kubitschek-Barreira P."/>
            <person name="Alves F.L."/>
            <person name="Kioshima E.S."/>
            <person name="Abadio A.K."/>
            <person name="Fernandes L."/>
            <person name="Derengowski L.S."/>
            <person name="Ferreira K.S."/>
            <person name="Souza R.C."/>
            <person name="Ruiz J.C."/>
            <person name="de Andrade N.C."/>
            <person name="Paes H.C."/>
            <person name="Nicola A.M."/>
            <person name="Albuquerque P."/>
            <person name="Gerber A.L."/>
            <person name="Martins V.P."/>
            <person name="Peconick L.D."/>
            <person name="Neto A.V."/>
            <person name="Chaucanez C.B."/>
            <person name="Silva P.A."/>
            <person name="Cunha O.L."/>
            <person name="de Oliveira F.F."/>
            <person name="dos Santos T.C."/>
            <person name="Barros A.L."/>
            <person name="Soares M.A."/>
            <person name="de Oliveira L.M."/>
            <person name="Marini M.M."/>
            <person name="Villalobos-Duno H."/>
            <person name="Cunha M.M."/>
            <person name="de Hoog S."/>
            <person name="da Silveira J.F."/>
            <person name="Henrissat B."/>
            <person name="Nino-Vega G.A."/>
            <person name="Cisalpino P.S."/>
            <person name="Mora-Montes H.M."/>
            <person name="Almeida S.R."/>
            <person name="Stajich J.E."/>
            <person name="Lopes-Bezerra L.M."/>
            <person name="Vasconcelos A.T."/>
            <person name="Felipe M.S."/>
        </authorList>
    </citation>
    <scope>NUCLEOTIDE SEQUENCE [LARGE SCALE GENOMIC DNA]</scope>
    <source>
        <strain evidence="11 12">1099-18</strain>
    </source>
</reference>
<evidence type="ECO:0000256" key="6">
    <source>
        <dbReference type="ARBA" id="ARBA00036832"/>
    </source>
</evidence>
<keyword evidence="9" id="KW-0732">Signal</keyword>
<evidence type="ECO:0000256" key="2">
    <source>
        <dbReference type="ARBA" id="ARBA00022723"/>
    </source>
</evidence>
<evidence type="ECO:0000256" key="5">
    <source>
        <dbReference type="ARBA" id="ARBA00023239"/>
    </source>
</evidence>
<feature type="signal peptide" evidence="9">
    <location>
        <begin position="1"/>
        <end position="19"/>
    </location>
</feature>
<keyword evidence="3 8" id="KW-0210">Decarboxylase</keyword>
<evidence type="ECO:0000313" key="11">
    <source>
        <dbReference type="EMBL" id="KJR84226.1"/>
    </source>
</evidence>
<dbReference type="Pfam" id="PF04909">
    <property type="entry name" value="Amidohydro_2"/>
    <property type="match status" value="1"/>
</dbReference>
<dbReference type="Proteomes" id="UP000033710">
    <property type="component" value="Unassembled WGS sequence"/>
</dbReference>
<protein>
    <recommendedName>
        <fullName evidence="7">6-methylsalicylate decarboxylase</fullName>
        <ecNumber evidence="7">4.1.1.52</ecNumber>
    </recommendedName>
</protein>
<dbReference type="InterPro" id="IPR006680">
    <property type="entry name" value="Amidohydro-rel"/>
</dbReference>
<dbReference type="AlphaFoldDB" id="A0A0F2M7S4"/>
<name>A0A0F2M7S4_SPOSC</name>
<proteinExistence type="inferred from homology"/>
<dbReference type="EMBL" id="AXCR01000007">
    <property type="protein sequence ID" value="KJR84226.1"/>
    <property type="molecule type" value="Genomic_DNA"/>
</dbReference>
<dbReference type="GeneID" id="27671118"/>
<evidence type="ECO:0000259" key="10">
    <source>
        <dbReference type="Pfam" id="PF04909"/>
    </source>
</evidence>
<dbReference type="OrthoDB" id="2832284at2759"/>
<keyword evidence="2" id="KW-0479">Metal-binding</keyword>
<evidence type="ECO:0000313" key="12">
    <source>
        <dbReference type="Proteomes" id="UP000033710"/>
    </source>
</evidence>
<comment type="caution">
    <text evidence="11">The sequence shown here is derived from an EMBL/GenBank/DDBJ whole genome shotgun (WGS) entry which is preliminary data.</text>
</comment>
<dbReference type="PANTHER" id="PTHR21240:SF29">
    <property type="entry name" value="AMIDOHYDROLASE-RELATED DOMAIN-CONTAINING PROTEIN"/>
    <property type="match status" value="1"/>
</dbReference>
<comment type="catalytic activity">
    <reaction evidence="6">
        <text>6-methylsalicylate + H(+) = 3-methylphenol + CO2</text>
        <dbReference type="Rhea" id="RHEA:23112"/>
        <dbReference type="ChEBI" id="CHEBI:15378"/>
        <dbReference type="ChEBI" id="CHEBI:16526"/>
        <dbReference type="ChEBI" id="CHEBI:17231"/>
        <dbReference type="ChEBI" id="CHEBI:36658"/>
        <dbReference type="EC" id="4.1.1.52"/>
    </reaction>
    <physiologicalReaction direction="left-to-right" evidence="6">
        <dbReference type="Rhea" id="RHEA:23113"/>
    </physiologicalReaction>
</comment>
<evidence type="ECO:0000256" key="3">
    <source>
        <dbReference type="ARBA" id="ARBA00022793"/>
    </source>
</evidence>
<dbReference type="GO" id="GO:0047596">
    <property type="term" value="F:6-methylsalicylate decarboxylase activity"/>
    <property type="evidence" value="ECO:0007669"/>
    <property type="project" value="UniProtKB-EC"/>
</dbReference>
<dbReference type="InterPro" id="IPR032466">
    <property type="entry name" value="Metal_Hydrolase"/>
</dbReference>